<gene>
    <name evidence="8" type="ORF">C823_00386</name>
</gene>
<dbReference type="InterPro" id="IPR000821">
    <property type="entry name" value="Ala_racemase"/>
</dbReference>
<comment type="cofactor">
    <cofactor evidence="1 4 5">
        <name>pyridoxal 5'-phosphate</name>
        <dbReference type="ChEBI" id="CHEBI:597326"/>
    </cofactor>
</comment>
<evidence type="ECO:0000256" key="3">
    <source>
        <dbReference type="ARBA" id="ARBA00023235"/>
    </source>
</evidence>
<dbReference type="Pfam" id="PF00842">
    <property type="entry name" value="Ala_racemase_C"/>
    <property type="match status" value="1"/>
</dbReference>
<dbReference type="eggNOG" id="COG0787">
    <property type="taxonomic scope" value="Bacteria"/>
</dbReference>
<feature type="active site" description="Proton acceptor; specific for L-alanine" evidence="4">
    <location>
        <position position="268"/>
    </location>
</feature>
<name>N2BFY1_9FIRM</name>
<evidence type="ECO:0000313" key="8">
    <source>
        <dbReference type="EMBL" id="EMZ37320.1"/>
    </source>
</evidence>
<dbReference type="HOGENOM" id="CLU_028393_2_2_9"/>
<evidence type="ECO:0000313" key="9">
    <source>
        <dbReference type="Proteomes" id="UP000012589"/>
    </source>
</evidence>
<sequence length="390" mass="43011">MNPNSRVYAKIDLDAVRHNVNAIRKIVKPGTQVMAVVKTDGYGHGALPIAHALEPLEYLYGFAVATAEEALLLRQHGIQKPILILGHVFPEHYPALIAQDIRMAVFTLQTAQQLSQAARKLNKEVFVHFKIDTGMSRIGMQANAQSAKMIAQIASMPHIIPEGIFTHFARADETDKSTAQQQLAQFTHMIGLVEEEGVDIPYHHCANSAAIIDLPQADMDFVRAGIILYGLWPSEEVSQERIDLHPVLELISHVAYVKQLEAGRSISYGGTYTTTGMRTIATIPVGYGDGYPRSLSNQGYVLIHGQEAPITGRVCMDQFMVDVTDIPDVKTGDKVVLAGRDGQAFLALETLARLSGRFPYEFACCLSKRVPRVFYENGSPLPDSDKNQME</sequence>
<evidence type="ECO:0000259" key="7">
    <source>
        <dbReference type="SMART" id="SM01005"/>
    </source>
</evidence>
<dbReference type="OrthoDB" id="9813814at2"/>
<dbReference type="PANTHER" id="PTHR30511">
    <property type="entry name" value="ALANINE RACEMASE"/>
    <property type="match status" value="1"/>
</dbReference>
<feature type="modified residue" description="N6-(pyridoxal phosphate)lysine" evidence="4 5">
    <location>
        <position position="38"/>
    </location>
</feature>
<dbReference type="GO" id="GO:0008784">
    <property type="term" value="F:alanine racemase activity"/>
    <property type="evidence" value="ECO:0007669"/>
    <property type="project" value="UniProtKB-UniRule"/>
</dbReference>
<dbReference type="AlphaFoldDB" id="N2BFY1"/>
<keyword evidence="9" id="KW-1185">Reference proteome</keyword>
<evidence type="ECO:0000256" key="1">
    <source>
        <dbReference type="ARBA" id="ARBA00001933"/>
    </source>
</evidence>
<comment type="pathway">
    <text evidence="4">Amino-acid biosynthesis; D-alanine biosynthesis; D-alanine from L-alanine: step 1/1.</text>
</comment>
<dbReference type="UniPathway" id="UPA00042">
    <property type="reaction ID" value="UER00497"/>
</dbReference>
<dbReference type="InterPro" id="IPR011079">
    <property type="entry name" value="Ala_racemase_C"/>
</dbReference>
<dbReference type="InterPro" id="IPR009006">
    <property type="entry name" value="Ala_racemase/Decarboxylase_C"/>
</dbReference>
<dbReference type="GO" id="GO:0030170">
    <property type="term" value="F:pyridoxal phosphate binding"/>
    <property type="evidence" value="ECO:0007669"/>
    <property type="project" value="UniProtKB-UniRule"/>
</dbReference>
<dbReference type="EC" id="5.1.1.1" evidence="4"/>
<keyword evidence="3 4" id="KW-0413">Isomerase</keyword>
<dbReference type="SMART" id="SM01005">
    <property type="entry name" value="Ala_racemase_C"/>
    <property type="match status" value="1"/>
</dbReference>
<dbReference type="InterPro" id="IPR001608">
    <property type="entry name" value="Ala_racemase_N"/>
</dbReference>
<reference evidence="8 9" key="1">
    <citation type="journal article" date="2014" name="Genome Announc.">
        <title>Draft genome sequences of the altered schaedler flora, a defined bacterial community from gnotobiotic mice.</title>
        <authorList>
            <person name="Wannemuehler M.J."/>
            <person name="Overstreet A.M."/>
            <person name="Ward D.V."/>
            <person name="Phillips G.J."/>
        </authorList>
    </citation>
    <scope>NUCLEOTIDE SEQUENCE [LARGE SCALE GENOMIC DNA]</scope>
    <source>
        <strain evidence="8 9">ASF492</strain>
    </source>
</reference>
<dbReference type="CDD" id="cd00430">
    <property type="entry name" value="PLPDE_III_AR"/>
    <property type="match status" value="1"/>
</dbReference>
<feature type="active site" description="Proton acceptor; specific for D-alanine" evidence="4">
    <location>
        <position position="38"/>
    </location>
</feature>
<dbReference type="FunFam" id="3.20.20.10:FF:000002">
    <property type="entry name" value="Alanine racemase"/>
    <property type="match status" value="1"/>
</dbReference>
<dbReference type="GO" id="GO:0030632">
    <property type="term" value="P:D-alanine biosynthetic process"/>
    <property type="evidence" value="ECO:0007669"/>
    <property type="project" value="UniProtKB-UniRule"/>
</dbReference>
<dbReference type="GO" id="GO:0005829">
    <property type="term" value="C:cytosol"/>
    <property type="evidence" value="ECO:0007669"/>
    <property type="project" value="TreeGrafter"/>
</dbReference>
<dbReference type="Pfam" id="PF01168">
    <property type="entry name" value="Ala_racemase_N"/>
    <property type="match status" value="1"/>
</dbReference>
<dbReference type="SUPFAM" id="SSF50621">
    <property type="entry name" value="Alanine racemase C-terminal domain-like"/>
    <property type="match status" value="1"/>
</dbReference>
<comment type="function">
    <text evidence="4">Catalyzes the interconversion of L-alanine and D-alanine. May also act on other amino acids.</text>
</comment>
<dbReference type="PRINTS" id="PR00992">
    <property type="entry name" value="ALARACEMASE"/>
</dbReference>
<evidence type="ECO:0000256" key="2">
    <source>
        <dbReference type="ARBA" id="ARBA00022898"/>
    </source>
</evidence>
<feature type="binding site" evidence="4 6">
    <location>
        <position position="316"/>
    </location>
    <ligand>
        <name>substrate</name>
    </ligand>
</feature>
<dbReference type="Gene3D" id="3.20.20.10">
    <property type="entry name" value="Alanine racemase"/>
    <property type="match status" value="1"/>
</dbReference>
<dbReference type="GO" id="GO:0009252">
    <property type="term" value="P:peptidoglycan biosynthetic process"/>
    <property type="evidence" value="ECO:0007669"/>
    <property type="project" value="TreeGrafter"/>
</dbReference>
<dbReference type="HAMAP" id="MF_01201">
    <property type="entry name" value="Ala_racemase"/>
    <property type="match status" value="1"/>
</dbReference>
<dbReference type="EMBL" id="AQFT01000012">
    <property type="protein sequence ID" value="EMZ37320.1"/>
    <property type="molecule type" value="Genomic_DNA"/>
</dbReference>
<accession>N2BFY1</accession>
<feature type="binding site" evidence="4 6">
    <location>
        <position position="137"/>
    </location>
    <ligand>
        <name>substrate</name>
    </ligand>
</feature>
<dbReference type="PANTHER" id="PTHR30511:SF0">
    <property type="entry name" value="ALANINE RACEMASE, CATABOLIC-RELATED"/>
    <property type="match status" value="1"/>
</dbReference>
<dbReference type="InterPro" id="IPR029066">
    <property type="entry name" value="PLP-binding_barrel"/>
</dbReference>
<evidence type="ECO:0000256" key="6">
    <source>
        <dbReference type="PIRSR" id="PIRSR600821-52"/>
    </source>
</evidence>
<dbReference type="PATRIC" id="fig|1235802.3.peg.408"/>
<evidence type="ECO:0000256" key="5">
    <source>
        <dbReference type="PIRSR" id="PIRSR600821-50"/>
    </source>
</evidence>
<dbReference type="Proteomes" id="UP000012589">
    <property type="component" value="Unassembled WGS sequence"/>
</dbReference>
<keyword evidence="2 4" id="KW-0663">Pyridoxal phosphate</keyword>
<dbReference type="Gene3D" id="2.40.37.10">
    <property type="entry name" value="Lyase, Ornithine Decarboxylase, Chain A, domain 1"/>
    <property type="match status" value="1"/>
</dbReference>
<proteinExistence type="inferred from homology"/>
<dbReference type="NCBIfam" id="TIGR00492">
    <property type="entry name" value="alr"/>
    <property type="match status" value="1"/>
</dbReference>
<feature type="domain" description="Alanine racemase C-terminal" evidence="7">
    <location>
        <begin position="247"/>
        <end position="375"/>
    </location>
</feature>
<organism evidence="8 9">
    <name type="scientific">Eubacterium plexicaudatum ASF492</name>
    <dbReference type="NCBI Taxonomy" id="1235802"/>
    <lineage>
        <taxon>Bacteria</taxon>
        <taxon>Bacillati</taxon>
        <taxon>Bacillota</taxon>
        <taxon>Clostridia</taxon>
        <taxon>Eubacteriales</taxon>
        <taxon>Eubacteriaceae</taxon>
        <taxon>Eubacterium</taxon>
    </lineage>
</organism>
<comment type="catalytic activity">
    <reaction evidence="4">
        <text>L-alanine = D-alanine</text>
        <dbReference type="Rhea" id="RHEA:20249"/>
        <dbReference type="ChEBI" id="CHEBI:57416"/>
        <dbReference type="ChEBI" id="CHEBI:57972"/>
        <dbReference type="EC" id="5.1.1.1"/>
    </reaction>
</comment>
<evidence type="ECO:0000256" key="4">
    <source>
        <dbReference type="HAMAP-Rule" id="MF_01201"/>
    </source>
</evidence>
<protein>
    <recommendedName>
        <fullName evidence="4">Alanine racemase</fullName>
        <ecNumber evidence="4">5.1.1.1</ecNumber>
    </recommendedName>
</protein>
<dbReference type="STRING" id="1235802.C823_00386"/>
<comment type="similarity">
    <text evidence="4">Belongs to the alanine racemase family.</text>
</comment>
<dbReference type="SUPFAM" id="SSF51419">
    <property type="entry name" value="PLP-binding barrel"/>
    <property type="match status" value="1"/>
</dbReference>
<comment type="caution">
    <text evidence="8">The sequence shown here is derived from an EMBL/GenBank/DDBJ whole genome shotgun (WGS) entry which is preliminary data.</text>
</comment>